<name>A0A9P8QDM4_WICPI</name>
<dbReference type="AlphaFoldDB" id="A0A9P8QDM4"/>
<reference evidence="2" key="1">
    <citation type="journal article" date="2021" name="Open Biol.">
        <title>Shared evolutionary footprints suggest mitochondrial oxidative damage underlies multiple complex I losses in fungi.</title>
        <authorList>
            <person name="Schikora-Tamarit M.A."/>
            <person name="Marcet-Houben M."/>
            <person name="Nosek J."/>
            <person name="Gabaldon T."/>
        </authorList>
    </citation>
    <scope>NUCLEOTIDE SEQUENCE</scope>
    <source>
        <strain evidence="2">CBS2887</strain>
    </source>
</reference>
<evidence type="ECO:0000313" key="2">
    <source>
        <dbReference type="EMBL" id="KAH3688627.1"/>
    </source>
</evidence>
<feature type="transmembrane region" description="Helical" evidence="1">
    <location>
        <begin position="174"/>
        <end position="197"/>
    </location>
</feature>
<dbReference type="EMBL" id="JAEUBG010000253">
    <property type="protein sequence ID" value="KAH3688627.1"/>
    <property type="molecule type" value="Genomic_DNA"/>
</dbReference>
<sequence length="203" mass="22383">MVPLRKLDWIFISSLVNGAGSLTDLETSRPKLVNNSNSQGFLDRVLGVLQNVQSGIVFRVDWQIGHNHRRTLELLSFDQSGHHLSVRGVNGNGTNICITIVHGIKTDILLGLGSLGVLAVSVVINDNHNLVKRGIGLCDEPVLEQFDQSVDLWSDVVGIWGFQRFRDQFEQLSTTFLGVQVLTIGILWVSFVGILSVELIPES</sequence>
<dbReference type="Proteomes" id="UP000774326">
    <property type="component" value="Unassembled WGS sequence"/>
</dbReference>
<reference evidence="2" key="2">
    <citation type="submission" date="2021-01" db="EMBL/GenBank/DDBJ databases">
        <authorList>
            <person name="Schikora-Tamarit M.A."/>
        </authorList>
    </citation>
    <scope>NUCLEOTIDE SEQUENCE</scope>
    <source>
        <strain evidence="2">CBS2887</strain>
    </source>
</reference>
<evidence type="ECO:0000313" key="3">
    <source>
        <dbReference type="Proteomes" id="UP000774326"/>
    </source>
</evidence>
<evidence type="ECO:0000256" key="1">
    <source>
        <dbReference type="SAM" id="Phobius"/>
    </source>
</evidence>
<keyword evidence="1" id="KW-0812">Transmembrane</keyword>
<organism evidence="2 3">
    <name type="scientific">Wickerhamomyces pijperi</name>
    <name type="common">Yeast</name>
    <name type="synonym">Pichia pijperi</name>
    <dbReference type="NCBI Taxonomy" id="599730"/>
    <lineage>
        <taxon>Eukaryota</taxon>
        <taxon>Fungi</taxon>
        <taxon>Dikarya</taxon>
        <taxon>Ascomycota</taxon>
        <taxon>Saccharomycotina</taxon>
        <taxon>Saccharomycetes</taxon>
        <taxon>Phaffomycetales</taxon>
        <taxon>Wickerhamomycetaceae</taxon>
        <taxon>Wickerhamomyces</taxon>
    </lineage>
</organism>
<gene>
    <name evidence="2" type="ORF">WICPIJ_000389</name>
</gene>
<proteinExistence type="predicted"/>
<keyword evidence="3" id="KW-1185">Reference proteome</keyword>
<comment type="caution">
    <text evidence="2">The sequence shown here is derived from an EMBL/GenBank/DDBJ whole genome shotgun (WGS) entry which is preliminary data.</text>
</comment>
<keyword evidence="1" id="KW-0472">Membrane</keyword>
<accession>A0A9P8QDM4</accession>
<protein>
    <submittedName>
        <fullName evidence="2">Uncharacterized protein</fullName>
    </submittedName>
</protein>
<keyword evidence="1" id="KW-1133">Transmembrane helix</keyword>